<reference evidence="10 11" key="1">
    <citation type="submission" date="2016-12" db="EMBL/GenBank/DDBJ databases">
        <title>Characterization and Genomic Analysis of a new Vibrio alginolyticus Phage Vp670, with an Endolysin gene cwlQ.</title>
        <authorList>
            <person name="Liu Q."/>
            <person name="Luo P."/>
            <person name="Tian Y."/>
            <person name="Yun L."/>
        </authorList>
    </citation>
    <scope>NUCLEOTIDE SEQUENCE [LARGE SCALE GENOMIC DNA]</scope>
</reference>
<dbReference type="SUPFAM" id="SSF56672">
    <property type="entry name" value="DNA/RNA polymerases"/>
    <property type="match status" value="1"/>
</dbReference>
<keyword evidence="6" id="KW-0804">Transcription</keyword>
<comment type="catalytic activity">
    <reaction evidence="8">
        <text>RNA(n) + a ribonucleoside 5'-triphosphate = RNA(n+1) + diphosphate</text>
        <dbReference type="Rhea" id="RHEA:21248"/>
        <dbReference type="Rhea" id="RHEA-COMP:14527"/>
        <dbReference type="Rhea" id="RHEA-COMP:17342"/>
        <dbReference type="ChEBI" id="CHEBI:33019"/>
        <dbReference type="ChEBI" id="CHEBI:61557"/>
        <dbReference type="ChEBI" id="CHEBI:140395"/>
        <dbReference type="EC" id="2.7.7.6"/>
    </reaction>
</comment>
<dbReference type="Gene3D" id="1.10.287.280">
    <property type="match status" value="1"/>
</dbReference>
<dbReference type="GO" id="GO:0006351">
    <property type="term" value="P:DNA-templated transcription"/>
    <property type="evidence" value="ECO:0007669"/>
    <property type="project" value="InterPro"/>
</dbReference>
<dbReference type="SMART" id="SM01311">
    <property type="entry name" value="RPOL_N"/>
    <property type="match status" value="1"/>
</dbReference>
<evidence type="ECO:0000256" key="3">
    <source>
        <dbReference type="ARBA" id="ARBA00022478"/>
    </source>
</evidence>
<accession>A0A1L7DQ44</accession>
<dbReference type="InterPro" id="IPR002092">
    <property type="entry name" value="DNA-dir_Rpol_phage-type"/>
</dbReference>
<dbReference type="EC" id="2.7.7.6" evidence="2"/>
<gene>
    <name evidence="10" type="ORF">QD07_16</name>
</gene>
<dbReference type="InterPro" id="IPR046950">
    <property type="entry name" value="DNA-dir_Rpol_C_phage-type"/>
</dbReference>
<dbReference type="PANTHER" id="PTHR10102">
    <property type="entry name" value="DNA-DIRECTED RNA POLYMERASE, MITOCHONDRIAL"/>
    <property type="match status" value="1"/>
</dbReference>
<evidence type="ECO:0000256" key="8">
    <source>
        <dbReference type="ARBA" id="ARBA00048552"/>
    </source>
</evidence>
<evidence type="ECO:0000256" key="5">
    <source>
        <dbReference type="ARBA" id="ARBA00022695"/>
    </source>
</evidence>
<dbReference type="Gene3D" id="1.10.150.20">
    <property type="entry name" value="5' to 3' exonuclease, C-terminal subdomain"/>
    <property type="match status" value="1"/>
</dbReference>
<dbReference type="InterPro" id="IPR029262">
    <property type="entry name" value="RPOL_N"/>
</dbReference>
<dbReference type="Pfam" id="PF00940">
    <property type="entry name" value="RNA_pol"/>
    <property type="match status" value="1"/>
</dbReference>
<evidence type="ECO:0000313" key="10">
    <source>
        <dbReference type="EMBL" id="APU00153.1"/>
    </source>
</evidence>
<keyword evidence="7" id="KW-1195">Viral transcription</keyword>
<name>A0A1L7DQ44_9CAUD</name>
<proteinExistence type="inferred from homology"/>
<dbReference type="Proteomes" id="UP000223072">
    <property type="component" value="Segment"/>
</dbReference>
<dbReference type="Pfam" id="PF14700">
    <property type="entry name" value="RPOL_N"/>
    <property type="match status" value="1"/>
</dbReference>
<evidence type="ECO:0000259" key="9">
    <source>
        <dbReference type="SMART" id="SM01311"/>
    </source>
</evidence>
<dbReference type="InterPro" id="IPR043502">
    <property type="entry name" value="DNA/RNA_pol_sf"/>
</dbReference>
<dbReference type="InterPro" id="IPR037159">
    <property type="entry name" value="RNA_POL_N_sf"/>
</dbReference>
<dbReference type="GO" id="GO:0000428">
    <property type="term" value="C:DNA-directed RNA polymerase complex"/>
    <property type="evidence" value="ECO:0007669"/>
    <property type="project" value="UniProtKB-KW"/>
</dbReference>
<keyword evidence="5" id="KW-0548">Nucleotidyltransferase</keyword>
<dbReference type="Gene3D" id="1.10.1320.10">
    <property type="entry name" value="DNA-directed RNA polymerase, N-terminal domain"/>
    <property type="match status" value="1"/>
</dbReference>
<evidence type="ECO:0000256" key="4">
    <source>
        <dbReference type="ARBA" id="ARBA00022679"/>
    </source>
</evidence>
<evidence type="ECO:0000256" key="2">
    <source>
        <dbReference type="ARBA" id="ARBA00012418"/>
    </source>
</evidence>
<comment type="similarity">
    <text evidence="1">Belongs to the phage and mitochondrial RNA polymerase family.</text>
</comment>
<evidence type="ECO:0000313" key="11">
    <source>
        <dbReference type="Proteomes" id="UP000223072"/>
    </source>
</evidence>
<dbReference type="EMBL" id="KY290756">
    <property type="protein sequence ID" value="APU00153.1"/>
    <property type="molecule type" value="Genomic_DNA"/>
</dbReference>
<evidence type="ECO:0000256" key="1">
    <source>
        <dbReference type="ARBA" id="ARBA00009493"/>
    </source>
</evidence>
<dbReference type="GO" id="GO:0019083">
    <property type="term" value="P:viral transcription"/>
    <property type="evidence" value="ECO:0007669"/>
    <property type="project" value="UniProtKB-KW"/>
</dbReference>
<dbReference type="GO" id="GO:0003677">
    <property type="term" value="F:DNA binding"/>
    <property type="evidence" value="ECO:0007669"/>
    <property type="project" value="InterPro"/>
</dbReference>
<dbReference type="Gene3D" id="1.10.287.260">
    <property type="match status" value="1"/>
</dbReference>
<dbReference type="InterPro" id="IPR024075">
    <property type="entry name" value="DNA-dir_RNA_pol_helix_hairp_sf"/>
</dbReference>
<keyword evidence="11" id="KW-1185">Reference proteome</keyword>
<dbReference type="PANTHER" id="PTHR10102:SF0">
    <property type="entry name" value="DNA-DIRECTED RNA POLYMERASE, MITOCHONDRIAL"/>
    <property type="match status" value="1"/>
</dbReference>
<organism evidence="10 11">
    <name type="scientific">Vibrio phage Vp670</name>
    <dbReference type="NCBI Taxonomy" id="1932890"/>
    <lineage>
        <taxon>Viruses</taxon>
        <taxon>Duplodnaviria</taxon>
        <taxon>Heunggongvirae</taxon>
        <taxon>Uroviricota</taxon>
        <taxon>Caudoviricetes</taxon>
        <taxon>Autographivirales</taxon>
        <taxon>Autosignataviridae</taxon>
        <taxon>Colwellvirinae</taxon>
        <taxon>Kaohsiungvirus</taxon>
        <taxon>Kaohsiungvirus Vp670</taxon>
    </lineage>
</organism>
<protein>
    <recommendedName>
        <fullName evidence="2">DNA-directed RNA polymerase</fullName>
        <ecNumber evidence="2">2.7.7.6</ecNumber>
    </recommendedName>
</protein>
<keyword evidence="3" id="KW-0240">DNA-directed RNA polymerase</keyword>
<dbReference type="PROSITE" id="PS00489">
    <property type="entry name" value="RNA_POL_PHAGE_2"/>
    <property type="match status" value="1"/>
</dbReference>
<evidence type="ECO:0000256" key="7">
    <source>
        <dbReference type="ARBA" id="ARBA00023314"/>
    </source>
</evidence>
<dbReference type="GO" id="GO:0003899">
    <property type="term" value="F:DNA-directed RNA polymerase activity"/>
    <property type="evidence" value="ECO:0007669"/>
    <property type="project" value="UniProtKB-EC"/>
</dbReference>
<keyword evidence="4" id="KW-0808">Transferase</keyword>
<feature type="domain" description="DNA-directed RNA polymerase N-terminal" evidence="9">
    <location>
        <begin position="7"/>
        <end position="338"/>
    </location>
</feature>
<evidence type="ECO:0000256" key="6">
    <source>
        <dbReference type="ARBA" id="ARBA00023163"/>
    </source>
</evidence>
<sequence length="928" mass="105143">MNKDLMQIQLELEAEMHGAGILRFEKNNQRALESGNGSDADWYRRLTREFVRPMADAIQAYIDYYTGRRGKPSACLMHLKCLSPEAAAYIAIKTIFDGLSNHEITAQNLANNIGRRIEDEVRFTKLNNAAPKYIQAIKDSLKKRNSNSYKFDHDVMVHAEKELKLLADFQALLGAGEEKLEIMRLLSIDNDKYQHLLDKAEFAIDIDRWIPWSDNDVIQLGAKLIEIFGKNMLMDGQPLIAKQVNGQGRGKTTAKIVATDALETWIQGYKEVVGNMSPAYEPCVVPPKEWKSPFNGGYHSKEVSSNLPIAKVRDKKHLRRLTRKQMPKVYQALNALQNVKWQINPSIYAIANEIRLRELPLGMPEFKKYNKPACPVPAIYSDLRGEDLMQVLDDDQKAAFKNWKRQIASVYAKENKRKSDVREVVATLDQANKFKDFENLHFVYTLDFRGRVYCHSSLVSPQGGDLQKALIRFAESMPLGSTGAYWFKVHGANVWGWDKETFAERVSRCETEEFKEMCLDIAADPITFTDWTKADKPWQFLAWCYEYAALLEWIDEGNNEQDFPSHIAVAMDGSCSGIQHYSAMLRDSVGGKEVNLLPSDKPQDIYGAVSKVVVEWMEAITNNDERDCPIYDKLIDSLVSKFEKAKLTGDLESKARIMAYKFCEEWLRIGVTRSMTKKPVMTLPYGSSQLTCRDSIADYLKDLQEKADNKARARGMKAGSIHAFTDSDGDLPLRDAISFASMLTWSAIGEVVVAARAGMKYIKEVCTAIAKDNKPLEWMTPTGFIVKQAVYEVKEDKRIKTQMLGETFFRTSVRTDKIDPRRMASSAAPNFVHSMDASHLVLAVCAFEDNGITSIAVIHDSFGTHAGNTELLRLHLSGSFVQMYEENDVIKDFIEYNEALILTEIEATVPEKGELDLQEVLKSLYCFA</sequence>